<evidence type="ECO:0000256" key="2">
    <source>
        <dbReference type="ARBA" id="ARBA00022475"/>
    </source>
</evidence>
<reference evidence="10" key="1">
    <citation type="journal article" date="2019" name="Int. J. Syst. Evol. Microbiol.">
        <title>The Global Catalogue of Microorganisms (GCM) 10K type strain sequencing project: providing services to taxonomists for standard genome sequencing and annotation.</title>
        <authorList>
            <consortium name="The Broad Institute Genomics Platform"/>
            <consortium name="The Broad Institute Genome Sequencing Center for Infectious Disease"/>
            <person name="Wu L."/>
            <person name="Ma J."/>
        </authorList>
    </citation>
    <scope>NUCLEOTIDE SEQUENCE [LARGE SCALE GENOMIC DNA]</scope>
    <source>
        <strain evidence="10">JCM 18952</strain>
    </source>
</reference>
<evidence type="ECO:0000259" key="8">
    <source>
        <dbReference type="Pfam" id="PF13396"/>
    </source>
</evidence>
<evidence type="ECO:0000256" key="4">
    <source>
        <dbReference type="ARBA" id="ARBA00022989"/>
    </source>
</evidence>
<feature type="compositionally biased region" description="Basic and acidic residues" evidence="6">
    <location>
        <begin position="84"/>
        <end position="126"/>
    </location>
</feature>
<keyword evidence="3 7" id="KW-0812">Transmembrane</keyword>
<evidence type="ECO:0000256" key="3">
    <source>
        <dbReference type="ARBA" id="ARBA00022692"/>
    </source>
</evidence>
<name>A0ABP9TMQ2_9MICC</name>
<feature type="domain" description="Cardiolipin synthase N-terminal" evidence="8">
    <location>
        <begin position="14"/>
        <end position="59"/>
    </location>
</feature>
<feature type="region of interest" description="Disordered" evidence="6">
    <location>
        <begin position="66"/>
        <end position="138"/>
    </location>
</feature>
<dbReference type="Pfam" id="PF13396">
    <property type="entry name" value="PLDc_N"/>
    <property type="match status" value="1"/>
</dbReference>
<evidence type="ECO:0000256" key="1">
    <source>
        <dbReference type="ARBA" id="ARBA00004651"/>
    </source>
</evidence>
<comment type="caution">
    <text evidence="9">The sequence shown here is derived from an EMBL/GenBank/DDBJ whole genome shotgun (WGS) entry which is preliminary data.</text>
</comment>
<evidence type="ECO:0000313" key="10">
    <source>
        <dbReference type="Proteomes" id="UP001501257"/>
    </source>
</evidence>
<gene>
    <name evidence="9" type="ORF">GCM10025778_25620</name>
</gene>
<feature type="transmembrane region" description="Helical" evidence="7">
    <location>
        <begin position="38"/>
        <end position="57"/>
    </location>
</feature>
<dbReference type="EMBL" id="BAABLK010000034">
    <property type="protein sequence ID" value="GAA5228029.1"/>
    <property type="molecule type" value="Genomic_DNA"/>
</dbReference>
<evidence type="ECO:0000256" key="6">
    <source>
        <dbReference type="SAM" id="MobiDB-lite"/>
    </source>
</evidence>
<proteinExistence type="predicted"/>
<evidence type="ECO:0000256" key="7">
    <source>
        <dbReference type="SAM" id="Phobius"/>
    </source>
</evidence>
<keyword evidence="2" id="KW-1003">Cell membrane</keyword>
<protein>
    <recommendedName>
        <fullName evidence="8">Cardiolipin synthase N-terminal domain-containing protein</fullName>
    </recommendedName>
</protein>
<keyword evidence="10" id="KW-1185">Reference proteome</keyword>
<evidence type="ECO:0000313" key="9">
    <source>
        <dbReference type="EMBL" id="GAA5228029.1"/>
    </source>
</evidence>
<organism evidence="9 10">
    <name type="scientific">Paeniglutamicibacter antarcticus</name>
    <dbReference type="NCBI Taxonomy" id="494023"/>
    <lineage>
        <taxon>Bacteria</taxon>
        <taxon>Bacillati</taxon>
        <taxon>Actinomycetota</taxon>
        <taxon>Actinomycetes</taxon>
        <taxon>Micrococcales</taxon>
        <taxon>Micrococcaceae</taxon>
        <taxon>Paeniglutamicibacter</taxon>
    </lineage>
</organism>
<dbReference type="InterPro" id="IPR027379">
    <property type="entry name" value="CLS_N"/>
</dbReference>
<comment type="subcellular location">
    <subcellularLocation>
        <location evidence="1">Cell membrane</location>
        <topology evidence="1">Multi-pass membrane protein</topology>
    </subcellularLocation>
</comment>
<keyword evidence="5 7" id="KW-0472">Membrane</keyword>
<accession>A0ABP9TMQ2</accession>
<dbReference type="RefSeq" id="WP_210099967.1">
    <property type="nucleotide sequence ID" value="NZ_BAABLK010000034.1"/>
</dbReference>
<evidence type="ECO:0000256" key="5">
    <source>
        <dbReference type="ARBA" id="ARBA00023136"/>
    </source>
</evidence>
<sequence length="138" mass="15731">MVRNFIFLALVALAVTIYALIECARTRPSDVRSLPKTGWIAAIILLPLIGAGLWFWLGRPAASTYEKPNQARRQATGAPDDDPDFLRNLERQRRNQAREDDLRRKEAELEARERKIREEGKPRDEGGNPTGETPRHTK</sequence>
<keyword evidence="4 7" id="KW-1133">Transmembrane helix</keyword>
<dbReference type="Proteomes" id="UP001501257">
    <property type="component" value="Unassembled WGS sequence"/>
</dbReference>